<evidence type="ECO:0000256" key="3">
    <source>
        <dbReference type="ARBA" id="ARBA00022448"/>
    </source>
</evidence>
<proteinExistence type="inferred from homology"/>
<dbReference type="SMART" id="SM01323">
    <property type="entry name" value="YajC"/>
    <property type="match status" value="1"/>
</dbReference>
<dbReference type="Pfam" id="PF02699">
    <property type="entry name" value="YajC"/>
    <property type="match status" value="1"/>
</dbReference>
<evidence type="ECO:0000313" key="12">
    <source>
        <dbReference type="Proteomes" id="UP001209553"/>
    </source>
</evidence>
<keyword evidence="9 10" id="KW-0472">Membrane</keyword>
<dbReference type="InterPro" id="IPR003849">
    <property type="entry name" value="Preprotein_translocase_YajC"/>
</dbReference>
<reference evidence="11 12" key="1">
    <citation type="journal article" date="2023" name="Int. J. Syst. Evol. Microbiol.">
        <title>Streptococcus sciuri sp. nov., Staphylococcus marylandisciuri sp. nov. and Staphylococcus americanisciuri sp. nov., isolated from faeces of eastern grey squirrel (Sciurus carolinensis).</title>
        <authorList>
            <person name="Volokhov D.V."/>
            <person name="Zagorodnyaya T.A."/>
            <person name="Furtak V.A."/>
            <person name="Nattanmai G."/>
            <person name="Randall L."/>
            <person name="Jose S."/>
            <person name="Gao Y."/>
            <person name="Eisenberg T."/>
            <person name="Delmonte P."/>
            <person name="Blom J."/>
            <person name="Mitchell K.K."/>
        </authorList>
    </citation>
    <scope>NUCLEOTIDE SEQUENCE [LARGE SCALE GENOMIC DNA]</scope>
    <source>
        <strain evidence="11 12">SQ8-PEA</strain>
    </source>
</reference>
<dbReference type="PRINTS" id="PR01853">
    <property type="entry name" value="YAJCTRNLCASE"/>
</dbReference>
<evidence type="ECO:0000256" key="10">
    <source>
        <dbReference type="SAM" id="Phobius"/>
    </source>
</evidence>
<evidence type="ECO:0000256" key="9">
    <source>
        <dbReference type="ARBA" id="ARBA00023136"/>
    </source>
</evidence>
<evidence type="ECO:0000256" key="4">
    <source>
        <dbReference type="ARBA" id="ARBA00022475"/>
    </source>
</evidence>
<gene>
    <name evidence="11" type="primary">yajC</name>
    <name evidence="11" type="ORF">N9R04_04860</name>
</gene>
<dbReference type="EMBL" id="JAOPKZ010000007">
    <property type="protein sequence ID" value="MCU5746050.1"/>
    <property type="molecule type" value="Genomic_DNA"/>
</dbReference>
<accession>A0ABT2QPZ1</accession>
<keyword evidence="3" id="KW-0813">Transport</keyword>
<dbReference type="NCBIfam" id="TIGR00739">
    <property type="entry name" value="yajC"/>
    <property type="match status" value="1"/>
</dbReference>
<keyword evidence="5 10" id="KW-0812">Transmembrane</keyword>
<keyword evidence="8" id="KW-0811">Translocation</keyword>
<comment type="caution">
    <text evidence="11">The sequence shown here is derived from an EMBL/GenBank/DDBJ whole genome shotgun (WGS) entry which is preliminary data.</text>
</comment>
<keyword evidence="6" id="KW-0653">Protein transport</keyword>
<evidence type="ECO:0000256" key="2">
    <source>
        <dbReference type="ARBA" id="ARBA00006742"/>
    </source>
</evidence>
<evidence type="ECO:0000256" key="5">
    <source>
        <dbReference type="ARBA" id="ARBA00022692"/>
    </source>
</evidence>
<keyword evidence="7 10" id="KW-1133">Transmembrane helix</keyword>
<keyword evidence="12" id="KW-1185">Reference proteome</keyword>
<evidence type="ECO:0000313" key="11">
    <source>
        <dbReference type="EMBL" id="MCU5746050.1"/>
    </source>
</evidence>
<protein>
    <submittedName>
        <fullName evidence="11">Preprotein translocase subunit YajC</fullName>
    </submittedName>
</protein>
<dbReference type="PANTHER" id="PTHR33909:SF1">
    <property type="entry name" value="SEC TRANSLOCON ACCESSORY COMPLEX SUBUNIT YAJC"/>
    <property type="match status" value="1"/>
</dbReference>
<sequence length="86" mass="9362">MGALGTMIIPALLLIVLVVFMIIPQQRRAKKHREMIGQLSEGQHVTTIGGIKGTVQSVEESTIVLKLNKGTEMTLEKPAIKQVDPS</sequence>
<evidence type="ECO:0000256" key="8">
    <source>
        <dbReference type="ARBA" id="ARBA00023010"/>
    </source>
</evidence>
<organism evidence="11 12">
    <name type="scientific">Staphylococcus marylandisciuri</name>
    <dbReference type="NCBI Taxonomy" id="2981529"/>
    <lineage>
        <taxon>Bacteria</taxon>
        <taxon>Bacillati</taxon>
        <taxon>Bacillota</taxon>
        <taxon>Bacilli</taxon>
        <taxon>Bacillales</taxon>
        <taxon>Staphylococcaceae</taxon>
        <taxon>Staphylococcus</taxon>
    </lineage>
</organism>
<name>A0ABT2QPZ1_9STAP</name>
<dbReference type="PANTHER" id="PTHR33909">
    <property type="entry name" value="SEC TRANSLOCON ACCESSORY COMPLEX SUBUNIT YAJC"/>
    <property type="match status" value="1"/>
</dbReference>
<keyword evidence="4" id="KW-1003">Cell membrane</keyword>
<dbReference type="RefSeq" id="WP_262855487.1">
    <property type="nucleotide sequence ID" value="NZ_JAOPKZ010000007.1"/>
</dbReference>
<dbReference type="Proteomes" id="UP001209553">
    <property type="component" value="Unassembled WGS sequence"/>
</dbReference>
<evidence type="ECO:0000256" key="6">
    <source>
        <dbReference type="ARBA" id="ARBA00022927"/>
    </source>
</evidence>
<evidence type="ECO:0000256" key="7">
    <source>
        <dbReference type="ARBA" id="ARBA00022989"/>
    </source>
</evidence>
<comment type="similarity">
    <text evidence="2">Belongs to the YajC family.</text>
</comment>
<comment type="subcellular location">
    <subcellularLocation>
        <location evidence="1">Cell membrane</location>
        <topology evidence="1">Single-pass membrane protein</topology>
    </subcellularLocation>
</comment>
<evidence type="ECO:0000256" key="1">
    <source>
        <dbReference type="ARBA" id="ARBA00004162"/>
    </source>
</evidence>
<feature type="transmembrane region" description="Helical" evidence="10">
    <location>
        <begin position="6"/>
        <end position="23"/>
    </location>
</feature>